<organism evidence="2 3">
    <name type="scientific">Acetobacter indonesiensis</name>
    <dbReference type="NCBI Taxonomy" id="104101"/>
    <lineage>
        <taxon>Bacteria</taxon>
        <taxon>Pseudomonadati</taxon>
        <taxon>Pseudomonadota</taxon>
        <taxon>Alphaproteobacteria</taxon>
        <taxon>Acetobacterales</taxon>
        <taxon>Acetobacteraceae</taxon>
        <taxon>Acetobacter</taxon>
    </lineage>
</organism>
<dbReference type="Proteomes" id="UP000194641">
    <property type="component" value="Unassembled WGS sequence"/>
</dbReference>
<dbReference type="InterPro" id="IPR005569">
    <property type="entry name" value="Arc_DNA-bd_dom"/>
</dbReference>
<dbReference type="EMBL" id="JOPA01000069">
    <property type="protein sequence ID" value="OUI89848.1"/>
    <property type="molecule type" value="Genomic_DNA"/>
</dbReference>
<dbReference type="GO" id="GO:0006355">
    <property type="term" value="P:regulation of DNA-templated transcription"/>
    <property type="evidence" value="ECO:0007669"/>
    <property type="project" value="InterPro"/>
</dbReference>
<dbReference type="Gene3D" id="1.10.1220.10">
    <property type="entry name" value="Met repressor-like"/>
    <property type="match status" value="1"/>
</dbReference>
<dbReference type="GO" id="GO:0003677">
    <property type="term" value="F:DNA binding"/>
    <property type="evidence" value="ECO:0007669"/>
    <property type="project" value="InterPro"/>
</dbReference>
<dbReference type="InterPro" id="IPR010985">
    <property type="entry name" value="Ribbon_hlx_hlx"/>
</dbReference>
<evidence type="ECO:0000259" key="1">
    <source>
        <dbReference type="Pfam" id="PF03869"/>
    </source>
</evidence>
<dbReference type="RefSeq" id="WP_256940787.1">
    <property type="nucleotide sequence ID" value="NZ_JBJJWX010000023.1"/>
</dbReference>
<reference evidence="3" key="1">
    <citation type="submission" date="2014-06" db="EMBL/GenBank/DDBJ databases">
        <authorList>
            <person name="Winans N.J."/>
            <person name="Newell P.D."/>
            <person name="Douglas A.E."/>
        </authorList>
    </citation>
    <scope>NUCLEOTIDE SEQUENCE [LARGE SCALE GENOMIC DNA]</scope>
</reference>
<dbReference type="AlphaFoldDB" id="A0A252AJN1"/>
<accession>A0A252AJN1</accession>
<comment type="caution">
    <text evidence="2">The sequence shown here is derived from an EMBL/GenBank/DDBJ whole genome shotgun (WGS) entry which is preliminary data.</text>
</comment>
<evidence type="ECO:0000313" key="3">
    <source>
        <dbReference type="Proteomes" id="UP000194641"/>
    </source>
</evidence>
<evidence type="ECO:0000313" key="2">
    <source>
        <dbReference type="EMBL" id="OUI89848.1"/>
    </source>
</evidence>
<dbReference type="InterPro" id="IPR013321">
    <property type="entry name" value="Arc_rbn_hlx_hlx"/>
</dbReference>
<protein>
    <recommendedName>
        <fullName evidence="1">Arc-like DNA binding domain-containing protein</fullName>
    </recommendedName>
</protein>
<feature type="domain" description="Arc-like DNA binding" evidence="1">
    <location>
        <begin position="8"/>
        <end position="42"/>
    </location>
</feature>
<gene>
    <name evidence="2" type="ORF">HK17_15440</name>
</gene>
<dbReference type="Pfam" id="PF03869">
    <property type="entry name" value="Arc"/>
    <property type="match status" value="1"/>
</dbReference>
<name>A0A252AJN1_9PROT</name>
<dbReference type="SUPFAM" id="SSF47598">
    <property type="entry name" value="Ribbon-helix-helix"/>
    <property type="match status" value="1"/>
</dbReference>
<sequence length="172" mass="20070">MTDESRATFTLRASRELLDRLKAAADEHSHSMNAEIIQRLEWTLDDYRFQLHGPLGFEPAYPGDAFEAISRVETELEQMKNDFEEFNKPDYRTDMSPREKAGISGWIKARISHLEKKRDFLKKSIVEERINALIEQSNAEWDKKYPEGHEPPTPYDVAVAEYDRLHGTKKED</sequence>
<proteinExistence type="predicted"/>